<dbReference type="Proteomes" id="UP000557509">
    <property type="component" value="Unassembled WGS sequence"/>
</dbReference>
<evidence type="ECO:0000256" key="2">
    <source>
        <dbReference type="ARBA" id="ARBA00022692"/>
    </source>
</evidence>
<comment type="subcellular location">
    <subcellularLocation>
        <location evidence="1">Membrane</location>
        <topology evidence="1">Multi-pass membrane protein</topology>
    </subcellularLocation>
</comment>
<dbReference type="InterPro" id="IPR050997">
    <property type="entry name" value="MAPEG"/>
</dbReference>
<dbReference type="Gene3D" id="1.20.120.550">
    <property type="entry name" value="Membrane associated eicosanoid/glutathione metabolism-like domain"/>
    <property type="match status" value="1"/>
</dbReference>
<dbReference type="InterPro" id="IPR023352">
    <property type="entry name" value="MAPEG-like_dom_sf"/>
</dbReference>
<dbReference type="VEuPathDB" id="ToxoDB:TGME49_240560"/>
<dbReference type="SUPFAM" id="SSF161084">
    <property type="entry name" value="MAPEG domain-like"/>
    <property type="match status" value="1"/>
</dbReference>
<dbReference type="GO" id="GO:0005783">
    <property type="term" value="C:endoplasmic reticulum"/>
    <property type="evidence" value="ECO:0007669"/>
    <property type="project" value="TreeGrafter"/>
</dbReference>
<dbReference type="PANTHER" id="PTHR10250">
    <property type="entry name" value="MICROSOMAL GLUTATHIONE S-TRANSFERASE"/>
    <property type="match status" value="1"/>
</dbReference>
<reference evidence="6 7" key="1">
    <citation type="submission" date="2020-03" db="EMBL/GenBank/DDBJ databases">
        <title>Genome sequence of Toxoplasma gondii RH-88 strain.</title>
        <authorList>
            <person name="Lorenzi H.A."/>
            <person name="Venepally P."/>
            <person name="Rozenberg A."/>
            <person name="Sibley D."/>
        </authorList>
    </citation>
    <scope>NUCLEOTIDE SEQUENCE [LARGE SCALE GENOMIC DNA]</scope>
    <source>
        <strain evidence="6 7">RH-88</strain>
    </source>
</reference>
<dbReference type="InterPro" id="IPR001129">
    <property type="entry name" value="Membr-assoc_MAPEG"/>
</dbReference>
<protein>
    <submittedName>
        <fullName evidence="6">MAPEG family protein</fullName>
    </submittedName>
</protein>
<dbReference type="AlphaFoldDB" id="A0A7J6K7F0"/>
<comment type="caution">
    <text evidence="6">The sequence shown here is derived from an EMBL/GenBank/DDBJ whole genome shotgun (WGS) entry which is preliminary data.</text>
</comment>
<evidence type="ECO:0000256" key="4">
    <source>
        <dbReference type="ARBA" id="ARBA00023136"/>
    </source>
</evidence>
<dbReference type="GO" id="GO:0016020">
    <property type="term" value="C:membrane"/>
    <property type="evidence" value="ECO:0007669"/>
    <property type="project" value="UniProtKB-SubCell"/>
</dbReference>
<evidence type="ECO:0000313" key="7">
    <source>
        <dbReference type="Proteomes" id="UP000557509"/>
    </source>
</evidence>
<evidence type="ECO:0000256" key="1">
    <source>
        <dbReference type="ARBA" id="ARBA00004141"/>
    </source>
</evidence>
<dbReference type="Pfam" id="PF01124">
    <property type="entry name" value="MAPEG"/>
    <property type="match status" value="1"/>
</dbReference>
<feature type="transmembrane region" description="Helical" evidence="5">
    <location>
        <begin position="184"/>
        <end position="207"/>
    </location>
</feature>
<accession>A0A7J6K7F0</accession>
<organism evidence="6 7">
    <name type="scientific">Toxoplasma gondii</name>
    <dbReference type="NCBI Taxonomy" id="5811"/>
    <lineage>
        <taxon>Eukaryota</taxon>
        <taxon>Sar</taxon>
        <taxon>Alveolata</taxon>
        <taxon>Apicomplexa</taxon>
        <taxon>Conoidasida</taxon>
        <taxon>Coccidia</taxon>
        <taxon>Eucoccidiorida</taxon>
        <taxon>Eimeriorina</taxon>
        <taxon>Sarcocystidae</taxon>
        <taxon>Toxoplasma</taxon>
    </lineage>
</organism>
<gene>
    <name evidence="6" type="ORF">TGRH88_030590</name>
</gene>
<feature type="transmembrane region" description="Helical" evidence="5">
    <location>
        <begin position="57"/>
        <end position="77"/>
    </location>
</feature>
<keyword evidence="3 5" id="KW-1133">Transmembrane helix</keyword>
<keyword evidence="2 5" id="KW-0812">Transmembrane</keyword>
<evidence type="ECO:0000256" key="5">
    <source>
        <dbReference type="SAM" id="Phobius"/>
    </source>
</evidence>
<evidence type="ECO:0000256" key="3">
    <source>
        <dbReference type="ARBA" id="ARBA00022989"/>
    </source>
</evidence>
<keyword evidence="4 5" id="KW-0472">Membrane</keyword>
<keyword evidence="7" id="KW-1185">Reference proteome</keyword>
<proteinExistence type="predicted"/>
<dbReference type="EMBL" id="JAAUHK010000192">
    <property type="protein sequence ID" value="KAF4643393.1"/>
    <property type="molecule type" value="Genomic_DNA"/>
</dbReference>
<dbReference type="GO" id="GO:0006691">
    <property type="term" value="P:leukotriene metabolic process"/>
    <property type="evidence" value="ECO:0007669"/>
    <property type="project" value="UniProtKB-ARBA"/>
</dbReference>
<dbReference type="GO" id="GO:0005635">
    <property type="term" value="C:nuclear envelope"/>
    <property type="evidence" value="ECO:0007669"/>
    <property type="project" value="TreeGrafter"/>
</dbReference>
<evidence type="ECO:0000313" key="6">
    <source>
        <dbReference type="EMBL" id="KAF4643393.1"/>
    </source>
</evidence>
<dbReference type="PANTHER" id="PTHR10250:SF26">
    <property type="entry name" value="GLUTATHIONE S-TRANSFERASE 3, MITOCHONDRIAL"/>
    <property type="match status" value="1"/>
</dbReference>
<sequence>MSCWFLDKASTATSAAGFVGLCLRRAHTTASSQWDERMGSRRIFDCLASENAGPGAMYGWVVADVILALALQAYLTINVTRARRRFGIECPDVYAIKGITGRTRFSGDADVMLLRLSDQECEVFNCYQRAHLNTLESYPIFLALLCLGGLQYPSACAIGGFIFLLGRLFYAFGYYTGQPEKRMWGSFGAVGLAICALSTLALAVNLVTVGGTGCMDQVPDVFSPGVPSSSESNVETRLLQVK</sequence>
<name>A0A7J6K7F0_TOXGO</name>
<dbReference type="GO" id="GO:0004364">
    <property type="term" value="F:glutathione transferase activity"/>
    <property type="evidence" value="ECO:0007669"/>
    <property type="project" value="TreeGrafter"/>
</dbReference>
<feature type="transmembrane region" description="Helical" evidence="5">
    <location>
        <begin position="138"/>
        <end position="164"/>
    </location>
</feature>
<dbReference type="GO" id="GO:0004602">
    <property type="term" value="F:glutathione peroxidase activity"/>
    <property type="evidence" value="ECO:0007669"/>
    <property type="project" value="TreeGrafter"/>
</dbReference>